<dbReference type="SUPFAM" id="SSF56645">
    <property type="entry name" value="Acyl-CoA dehydrogenase NM domain-like"/>
    <property type="match status" value="1"/>
</dbReference>
<evidence type="ECO:0000313" key="3">
    <source>
        <dbReference type="Proteomes" id="UP000772591"/>
    </source>
</evidence>
<sequence>MLDPTLSQWLDAQALDLDVGSGDSQKVLSWLAAADVLRVGVNQLEGGNGKTIADAVEVLAQIASCSLAAAFVFCGQRTFIEYLIKSPNKALREKLLPSLLDGKLAGATGLSNAMKFLSGIEALLVTASSTEKGWRVDGRLPWVTNLRRSGFVVAAAVEGTRDGRPFILAIPSTLSGLKRSDDLQLIGLQSTNTAALHFTQLDVNREWLIHDDARVFLPALRPAFLGLQCGLAIGLARRSLMEVEVRIRGNRSVLAETFHEQRRRLEHLVSDLKSGLLDGRFVAEPTALFCLRIAFSESATNAVNLELQASGGSAFLSGNSHGFARRLRESAFLPILTPSLVQLRTELQRQGGEAVVWRPAAASRVHG</sequence>
<dbReference type="InterPro" id="IPR046373">
    <property type="entry name" value="Acyl-CoA_Oxase/DH_mid-dom_sf"/>
</dbReference>
<organism evidence="2 3">
    <name type="scientific">Pseudomonas gregormendelii</name>
    <dbReference type="NCBI Taxonomy" id="1628277"/>
    <lineage>
        <taxon>Bacteria</taxon>
        <taxon>Pseudomonadati</taxon>
        <taxon>Pseudomonadota</taxon>
        <taxon>Gammaproteobacteria</taxon>
        <taxon>Pseudomonadales</taxon>
        <taxon>Pseudomonadaceae</taxon>
        <taxon>Pseudomonas</taxon>
    </lineage>
</organism>
<keyword evidence="1" id="KW-0560">Oxidoreductase</keyword>
<name>A0ABS3AR12_9PSED</name>
<dbReference type="InterPro" id="IPR050741">
    <property type="entry name" value="Acyl-CoA_dehydrogenase"/>
</dbReference>
<keyword evidence="3" id="KW-1185">Reference proteome</keyword>
<evidence type="ECO:0000313" key="2">
    <source>
        <dbReference type="EMBL" id="MBN3968611.1"/>
    </source>
</evidence>
<dbReference type="Gene3D" id="2.40.110.10">
    <property type="entry name" value="Butyryl-CoA Dehydrogenase, subunit A, domain 2"/>
    <property type="match status" value="1"/>
</dbReference>
<gene>
    <name evidence="2" type="ORF">IMW75_25485</name>
</gene>
<dbReference type="Proteomes" id="UP000772591">
    <property type="component" value="Unassembled WGS sequence"/>
</dbReference>
<proteinExistence type="predicted"/>
<dbReference type="EMBL" id="JADEVO010000061">
    <property type="protein sequence ID" value="MBN3968611.1"/>
    <property type="molecule type" value="Genomic_DNA"/>
</dbReference>
<protein>
    <submittedName>
        <fullName evidence="2">Acyl-CoA/acyl-ACP dehydrogenase</fullName>
    </submittedName>
</protein>
<dbReference type="PANTHER" id="PTHR48083:SF2">
    <property type="entry name" value="MEDIUM-CHAIN SPECIFIC ACYL-COA DEHYDROGENASE, MITOCHONDRIAL"/>
    <property type="match status" value="1"/>
</dbReference>
<evidence type="ECO:0000256" key="1">
    <source>
        <dbReference type="ARBA" id="ARBA00023002"/>
    </source>
</evidence>
<dbReference type="Gene3D" id="1.10.540.10">
    <property type="entry name" value="Acyl-CoA dehydrogenase/oxidase, N-terminal domain"/>
    <property type="match status" value="1"/>
</dbReference>
<dbReference type="InterPro" id="IPR009100">
    <property type="entry name" value="AcylCoA_DH/oxidase_NM_dom_sf"/>
</dbReference>
<dbReference type="RefSeq" id="WP_205894164.1">
    <property type="nucleotide sequence ID" value="NZ_JADEVO010000061.1"/>
</dbReference>
<reference evidence="2 3" key="1">
    <citation type="journal article" date="2021" name="Int. J. Syst. Evol. Microbiol.">
        <title>Pseudomonas piscium sp. nov., Pseudomonas pisciculturae sp. nov., Pseudomonas mucoides sp. nov. and Pseudomonas neuropathica sp. nov. isolated from rainbow trout.</title>
        <authorList>
            <person name="Duman M."/>
            <person name="Mulet M."/>
            <person name="Altun S."/>
            <person name="Saticioglu I.B."/>
            <person name="Gomila M."/>
            <person name="Lalucat J."/>
            <person name="Garcia-Valdes E."/>
        </authorList>
    </citation>
    <scope>NUCLEOTIDE SEQUENCE [LARGE SCALE GENOMIC DNA]</scope>
    <source>
        <strain evidence="2 3">LMG 28632</strain>
    </source>
</reference>
<comment type="caution">
    <text evidence="2">The sequence shown here is derived from an EMBL/GenBank/DDBJ whole genome shotgun (WGS) entry which is preliminary data.</text>
</comment>
<dbReference type="PANTHER" id="PTHR48083">
    <property type="entry name" value="MEDIUM-CHAIN SPECIFIC ACYL-COA DEHYDROGENASE, MITOCHONDRIAL-RELATED"/>
    <property type="match status" value="1"/>
</dbReference>
<dbReference type="InterPro" id="IPR037069">
    <property type="entry name" value="AcylCoA_DH/ox_N_sf"/>
</dbReference>
<accession>A0ABS3AR12</accession>